<dbReference type="PRINTS" id="PR00385">
    <property type="entry name" value="P450"/>
</dbReference>
<dbReference type="Gene3D" id="3.30.465.10">
    <property type="match status" value="1"/>
</dbReference>
<dbReference type="PROSITE" id="PS00086">
    <property type="entry name" value="CYTOCHROME_P450"/>
    <property type="match status" value="1"/>
</dbReference>
<dbReference type="Pfam" id="PF00067">
    <property type="entry name" value="p450"/>
    <property type="match status" value="1"/>
</dbReference>
<dbReference type="InterPro" id="IPR036318">
    <property type="entry name" value="FAD-bd_PCMH-like_sf"/>
</dbReference>
<dbReference type="PANTHER" id="PTHR24305">
    <property type="entry name" value="CYTOCHROME P450"/>
    <property type="match status" value="1"/>
</dbReference>
<dbReference type="FunFam" id="1.10.630.10:FF:000158">
    <property type="entry name" value="Cytochrome P450, putative (Eurofung)"/>
    <property type="match status" value="1"/>
</dbReference>
<comment type="similarity">
    <text evidence="3">Belongs to the cytochrome P450 family.</text>
</comment>
<organism evidence="14 15">
    <name type="scientific">Xylaria arbuscula</name>
    <dbReference type="NCBI Taxonomy" id="114810"/>
    <lineage>
        <taxon>Eukaryota</taxon>
        <taxon>Fungi</taxon>
        <taxon>Dikarya</taxon>
        <taxon>Ascomycota</taxon>
        <taxon>Pezizomycotina</taxon>
        <taxon>Sordariomycetes</taxon>
        <taxon>Xylariomycetidae</taxon>
        <taxon>Xylariales</taxon>
        <taxon>Xylariaceae</taxon>
        <taxon>Xylaria</taxon>
    </lineage>
</organism>
<dbReference type="Gene3D" id="1.10.630.10">
    <property type="entry name" value="Cytochrome P450"/>
    <property type="match status" value="1"/>
</dbReference>
<dbReference type="GO" id="GO:0071949">
    <property type="term" value="F:FAD binding"/>
    <property type="evidence" value="ECO:0007669"/>
    <property type="project" value="InterPro"/>
</dbReference>
<keyword evidence="5" id="KW-0812">Transmembrane</keyword>
<dbReference type="InterPro" id="IPR001128">
    <property type="entry name" value="Cyt_P450"/>
</dbReference>
<dbReference type="InterPro" id="IPR016166">
    <property type="entry name" value="FAD-bd_PCMH"/>
</dbReference>
<dbReference type="GO" id="GO:0005506">
    <property type="term" value="F:iron ion binding"/>
    <property type="evidence" value="ECO:0007669"/>
    <property type="project" value="InterPro"/>
</dbReference>
<keyword evidence="4 12" id="KW-0349">Heme</keyword>
<dbReference type="VEuPathDB" id="FungiDB:F4678DRAFT_413882"/>
<evidence type="ECO:0000256" key="5">
    <source>
        <dbReference type="ARBA" id="ARBA00022692"/>
    </source>
</evidence>
<dbReference type="PRINTS" id="PR00463">
    <property type="entry name" value="EP450I"/>
</dbReference>
<evidence type="ECO:0000256" key="12">
    <source>
        <dbReference type="PIRSR" id="PIRSR602401-1"/>
    </source>
</evidence>
<evidence type="ECO:0000313" key="15">
    <source>
        <dbReference type="Proteomes" id="UP001148614"/>
    </source>
</evidence>
<evidence type="ECO:0000256" key="3">
    <source>
        <dbReference type="ARBA" id="ARBA00010617"/>
    </source>
</evidence>
<evidence type="ECO:0000256" key="1">
    <source>
        <dbReference type="ARBA" id="ARBA00001971"/>
    </source>
</evidence>
<dbReference type="SUPFAM" id="SSF48264">
    <property type="entry name" value="Cytochrome P450"/>
    <property type="match status" value="1"/>
</dbReference>
<dbReference type="Proteomes" id="UP001148614">
    <property type="component" value="Unassembled WGS sequence"/>
</dbReference>
<dbReference type="PROSITE" id="PS51387">
    <property type="entry name" value="FAD_PCMH"/>
    <property type="match status" value="1"/>
</dbReference>
<keyword evidence="15" id="KW-1185">Reference proteome</keyword>
<keyword evidence="11" id="KW-0472">Membrane</keyword>
<comment type="subcellular location">
    <subcellularLocation>
        <location evidence="2">Membrane</location>
    </subcellularLocation>
</comment>
<comment type="cofactor">
    <cofactor evidence="1 12">
        <name>heme</name>
        <dbReference type="ChEBI" id="CHEBI:30413"/>
    </cofactor>
</comment>
<proteinExistence type="inferred from homology"/>
<evidence type="ECO:0000256" key="7">
    <source>
        <dbReference type="ARBA" id="ARBA00022989"/>
    </source>
</evidence>
<protein>
    <recommendedName>
        <fullName evidence="13">FAD-binding PCMH-type domain-containing protein</fullName>
    </recommendedName>
</protein>
<keyword evidence="7" id="KW-1133">Transmembrane helix</keyword>
<dbReference type="InterPro" id="IPR002401">
    <property type="entry name" value="Cyt_P450_E_grp-I"/>
</dbReference>
<keyword evidence="10" id="KW-0503">Monooxygenase</keyword>
<dbReference type="GO" id="GO:0016020">
    <property type="term" value="C:membrane"/>
    <property type="evidence" value="ECO:0007669"/>
    <property type="project" value="UniProtKB-SubCell"/>
</dbReference>
<evidence type="ECO:0000256" key="4">
    <source>
        <dbReference type="ARBA" id="ARBA00022617"/>
    </source>
</evidence>
<accession>A0A9W8TSE3</accession>
<evidence type="ECO:0000259" key="13">
    <source>
        <dbReference type="PROSITE" id="PS51387"/>
    </source>
</evidence>
<dbReference type="AlphaFoldDB" id="A0A9W8TSE3"/>
<evidence type="ECO:0000313" key="14">
    <source>
        <dbReference type="EMBL" id="KAJ3580031.1"/>
    </source>
</evidence>
<sequence>MGGRSHRAIEKQHKKYGPVFRVSPNELSFASVDSWKAIYGFPPPGQPHLVKGEFYDIYGAGFKTGCIGSERDPQQHALKKKNLLAAFSTKALNTQEALVQQCWDQFVEKVGPLSRETPGGIDIVKWFEMATFDILGEMAFGESFHCVETGKHHFWLDLILEHLLEISLVDNLRRFPFLATLGRWILPSLTVNVRNKHTGYSREKVQKRLNAQNTRHDFLTNMVSKVKSGEVSHEELTAHASTLIIAGGETTAHTLSSIVFYVLKTPGCRERLMSEIRHHYSSYEQIDATSALQLPYLQAVIQEALRIHPSGAQGFPRTSPGVIIDGHYVPAGTEVYTSAWTVVHDDANFHDPYAFKPERWMDPACNDIKDASQPFSLGYRACIGRNSTYSFAFIEMALCLTKLAYKYDWELVDKALDWEAASRCYIMWWKAPIMAVASETSVLPSVRMKSQNVILGLAALAGAVSASPTFADAAGLAASGRRACQQLASKYPKDVFFPQSETFHTESTAIYSETCILSPSCVFEPSSTASLGSAVQIIRAARSRFAVRAGGHMPVPGAQSVESGVMIALSKLNTRNLNRDKTIASIGPGQTWEDVYTWLAPEGLAVNGGRYGTVGVGGLLVGGGISYFSSTKGWGCDTIVAYEVVLADGCVVEARAHGKYADLFWALHGGHNNFGIVTRFDLKTFPVTSAFIGGGLWDGSDTSTQTQFLSAFESYMKPGGGVDDPNAAISAIIGLTPSTGAKQLTSLQFYPGNDSSPRAFENFTAIDAPFIQPLPGAVMPSWTALPILLAQLGVRGSREIYSSVSFSPDPRAIRIANETVTELAVPVLSEIPNSTIAFTYQPVSKDWLQASKASGNNVLDLDPNRGTFIAGLITITWTDAADDVAINLLTQRIVRTIEVRTRALDLYYPFIYLNDAGPAQRPFETYGGGRSLPKLRAIRAKYDPQGLLLNYLGHGFLLE</sequence>
<dbReference type="SUPFAM" id="SSF56176">
    <property type="entry name" value="FAD-binding/transporter-associated domain-like"/>
    <property type="match status" value="1"/>
</dbReference>
<evidence type="ECO:0000256" key="6">
    <source>
        <dbReference type="ARBA" id="ARBA00022723"/>
    </source>
</evidence>
<evidence type="ECO:0000256" key="11">
    <source>
        <dbReference type="ARBA" id="ARBA00023136"/>
    </source>
</evidence>
<feature type="domain" description="FAD-binding PCMH-type" evidence="13">
    <location>
        <begin position="515"/>
        <end position="687"/>
    </location>
</feature>
<dbReference type="InterPro" id="IPR006094">
    <property type="entry name" value="Oxid_FAD_bind_N"/>
</dbReference>
<dbReference type="GO" id="GO:0016705">
    <property type="term" value="F:oxidoreductase activity, acting on paired donors, with incorporation or reduction of molecular oxygen"/>
    <property type="evidence" value="ECO:0007669"/>
    <property type="project" value="InterPro"/>
</dbReference>
<dbReference type="Pfam" id="PF01565">
    <property type="entry name" value="FAD_binding_4"/>
    <property type="match status" value="1"/>
</dbReference>
<evidence type="ECO:0000256" key="2">
    <source>
        <dbReference type="ARBA" id="ARBA00004370"/>
    </source>
</evidence>
<dbReference type="InterPro" id="IPR017972">
    <property type="entry name" value="Cyt_P450_CS"/>
</dbReference>
<dbReference type="InterPro" id="IPR016169">
    <property type="entry name" value="FAD-bd_PCMH_sub2"/>
</dbReference>
<evidence type="ECO:0000256" key="9">
    <source>
        <dbReference type="ARBA" id="ARBA00023004"/>
    </source>
</evidence>
<dbReference type="VEuPathDB" id="FungiDB:F4678DRAFT_468795"/>
<keyword evidence="8" id="KW-0560">Oxidoreductase</keyword>
<dbReference type="InterPro" id="IPR050121">
    <property type="entry name" value="Cytochrome_P450_monoxygenase"/>
</dbReference>
<name>A0A9W8TSE3_9PEZI</name>
<feature type="binding site" description="axial binding residue" evidence="12">
    <location>
        <position position="382"/>
    </location>
    <ligand>
        <name>heme</name>
        <dbReference type="ChEBI" id="CHEBI:30413"/>
    </ligand>
    <ligandPart>
        <name>Fe</name>
        <dbReference type="ChEBI" id="CHEBI:18248"/>
    </ligandPart>
</feature>
<dbReference type="InterPro" id="IPR036396">
    <property type="entry name" value="Cyt_P450_sf"/>
</dbReference>
<dbReference type="PANTHER" id="PTHR24305:SF210">
    <property type="entry name" value="CYTOCHROME P450 MONOOXYGENASE ASQL-RELATED"/>
    <property type="match status" value="1"/>
</dbReference>
<evidence type="ECO:0000256" key="10">
    <source>
        <dbReference type="ARBA" id="ARBA00023033"/>
    </source>
</evidence>
<dbReference type="EMBL" id="JANPWZ010000035">
    <property type="protein sequence ID" value="KAJ3580031.1"/>
    <property type="molecule type" value="Genomic_DNA"/>
</dbReference>
<gene>
    <name evidence="14" type="ORF">NPX13_g531</name>
</gene>
<dbReference type="CDD" id="cd11058">
    <property type="entry name" value="CYP60B-like"/>
    <property type="match status" value="1"/>
</dbReference>
<keyword evidence="6 12" id="KW-0479">Metal-binding</keyword>
<comment type="caution">
    <text evidence="14">The sequence shown here is derived from an EMBL/GenBank/DDBJ whole genome shotgun (WGS) entry which is preliminary data.</text>
</comment>
<dbReference type="GO" id="GO:0020037">
    <property type="term" value="F:heme binding"/>
    <property type="evidence" value="ECO:0007669"/>
    <property type="project" value="InterPro"/>
</dbReference>
<reference evidence="14" key="1">
    <citation type="submission" date="2022-07" db="EMBL/GenBank/DDBJ databases">
        <title>Genome Sequence of Xylaria arbuscula.</title>
        <authorList>
            <person name="Buettner E."/>
        </authorList>
    </citation>
    <scope>NUCLEOTIDE SEQUENCE</scope>
    <source>
        <strain evidence="14">VT107</strain>
    </source>
</reference>
<dbReference type="GO" id="GO:0004497">
    <property type="term" value="F:monooxygenase activity"/>
    <property type="evidence" value="ECO:0007669"/>
    <property type="project" value="UniProtKB-KW"/>
</dbReference>
<evidence type="ECO:0000256" key="8">
    <source>
        <dbReference type="ARBA" id="ARBA00023002"/>
    </source>
</evidence>
<keyword evidence="9 12" id="KW-0408">Iron</keyword>